<protein>
    <submittedName>
        <fullName evidence="1">Uncharacterized protein</fullName>
    </submittedName>
</protein>
<gene>
    <name evidence="1" type="ORF">Goarm_018205</name>
</gene>
<name>A0A7J9IGX0_9ROSI</name>
<evidence type="ECO:0000313" key="2">
    <source>
        <dbReference type="Proteomes" id="UP000593575"/>
    </source>
</evidence>
<dbReference type="AlphaFoldDB" id="A0A7J9IGX0"/>
<dbReference type="EMBL" id="JABFAE010000001">
    <property type="protein sequence ID" value="MBA0821341.1"/>
    <property type="molecule type" value="Genomic_DNA"/>
</dbReference>
<sequence length="19" mass="2427">MRKNTWKMSFPMFCFILFV</sequence>
<comment type="caution">
    <text evidence="1">The sequence shown here is derived from an EMBL/GenBank/DDBJ whole genome shotgun (WGS) entry which is preliminary data.</text>
</comment>
<reference evidence="1 2" key="1">
    <citation type="journal article" date="2019" name="Genome Biol. Evol.">
        <title>Insights into the evolution of the New World diploid cottons (Gossypium, subgenus Houzingenia) based on genome sequencing.</title>
        <authorList>
            <person name="Grover C.E."/>
            <person name="Arick M.A. 2nd"/>
            <person name="Thrash A."/>
            <person name="Conover J.L."/>
            <person name="Sanders W.S."/>
            <person name="Peterson D.G."/>
            <person name="Frelichowski J.E."/>
            <person name="Scheffler J.A."/>
            <person name="Scheffler B.E."/>
            <person name="Wendel J.F."/>
        </authorList>
    </citation>
    <scope>NUCLEOTIDE SEQUENCE [LARGE SCALE GENOMIC DNA]</scope>
    <source>
        <strain evidence="1">6</strain>
        <tissue evidence="1">Leaf</tissue>
    </source>
</reference>
<accession>A0A7J9IGX0</accession>
<keyword evidence="2" id="KW-1185">Reference proteome</keyword>
<evidence type="ECO:0000313" key="1">
    <source>
        <dbReference type="EMBL" id="MBA0821341.1"/>
    </source>
</evidence>
<dbReference type="Proteomes" id="UP000593575">
    <property type="component" value="Unassembled WGS sequence"/>
</dbReference>
<organism evidence="1 2">
    <name type="scientific">Gossypium armourianum</name>
    <dbReference type="NCBI Taxonomy" id="34283"/>
    <lineage>
        <taxon>Eukaryota</taxon>
        <taxon>Viridiplantae</taxon>
        <taxon>Streptophyta</taxon>
        <taxon>Embryophyta</taxon>
        <taxon>Tracheophyta</taxon>
        <taxon>Spermatophyta</taxon>
        <taxon>Magnoliopsida</taxon>
        <taxon>eudicotyledons</taxon>
        <taxon>Gunneridae</taxon>
        <taxon>Pentapetalae</taxon>
        <taxon>rosids</taxon>
        <taxon>malvids</taxon>
        <taxon>Malvales</taxon>
        <taxon>Malvaceae</taxon>
        <taxon>Malvoideae</taxon>
        <taxon>Gossypium</taxon>
    </lineage>
</organism>
<proteinExistence type="predicted"/>